<accession>A0A8S5PBH0</accession>
<dbReference type="EMBL" id="BK015390">
    <property type="protein sequence ID" value="DAE04527.1"/>
    <property type="molecule type" value="Genomic_DNA"/>
</dbReference>
<proteinExistence type="predicted"/>
<dbReference type="InterPro" id="IPR006450">
    <property type="entry name" value="Phage_HK97_gp6-like"/>
</dbReference>
<dbReference type="NCBIfam" id="TIGR01560">
    <property type="entry name" value="put_DNA_pack"/>
    <property type="match status" value="1"/>
</dbReference>
<evidence type="ECO:0000313" key="1">
    <source>
        <dbReference type="EMBL" id="DAE04527.1"/>
    </source>
</evidence>
<name>A0A8S5PBH0_9CAUD</name>
<dbReference type="Gene3D" id="1.10.3230.30">
    <property type="entry name" value="Phage gp6-like head-tail connector protein"/>
    <property type="match status" value="1"/>
</dbReference>
<sequence>MKLSELTERDVGIYCRIEGEDAALVPAYIDAAKSFILRQTGLSEDEADERPELTIAALALIGDFYEKRTMSDDTATENRTVAAIIGMHCRHLVAGDGGGE</sequence>
<organism evidence="1">
    <name type="scientific">Siphoviridae sp. ct0UO21</name>
    <dbReference type="NCBI Taxonomy" id="2825293"/>
    <lineage>
        <taxon>Viruses</taxon>
        <taxon>Duplodnaviria</taxon>
        <taxon>Heunggongvirae</taxon>
        <taxon>Uroviricota</taxon>
        <taxon>Caudoviricetes</taxon>
    </lineage>
</organism>
<protein>
    <submittedName>
        <fullName evidence="1">Head tail connector</fullName>
    </submittedName>
</protein>
<reference evidence="1" key="1">
    <citation type="journal article" date="2021" name="Proc. Natl. Acad. Sci. U.S.A.">
        <title>A Catalog of Tens of Thousands of Viruses from Human Metagenomes Reveals Hidden Associations with Chronic Diseases.</title>
        <authorList>
            <person name="Tisza M.J."/>
            <person name="Buck C.B."/>
        </authorList>
    </citation>
    <scope>NUCLEOTIDE SEQUENCE</scope>
    <source>
        <strain evidence="1">Ct0UO21</strain>
    </source>
</reference>
<dbReference type="CDD" id="cd08054">
    <property type="entry name" value="gp6"/>
    <property type="match status" value="1"/>
</dbReference>